<sequence length="78" mass="9012">MSIGFRTLTTLDLIFSLKYLNKKCLVVLEEVVGAVLTVIVAMTKMYSIKEPNSPPMRLLKKFSRTLQADIYNFQRQKK</sequence>
<evidence type="ECO:0000313" key="1">
    <source>
        <dbReference type="EMBL" id="GAU95009.1"/>
    </source>
</evidence>
<protein>
    <submittedName>
        <fullName evidence="1">Uncharacterized protein</fullName>
    </submittedName>
</protein>
<accession>A0A1D1UZH0</accession>
<reference evidence="1 2" key="1">
    <citation type="journal article" date="2016" name="Nat. Commun.">
        <title>Extremotolerant tardigrade genome and improved radiotolerance of human cultured cells by tardigrade-unique protein.</title>
        <authorList>
            <person name="Hashimoto T."/>
            <person name="Horikawa D.D."/>
            <person name="Saito Y."/>
            <person name="Kuwahara H."/>
            <person name="Kozuka-Hata H."/>
            <person name="Shin-I T."/>
            <person name="Minakuchi Y."/>
            <person name="Ohishi K."/>
            <person name="Motoyama A."/>
            <person name="Aizu T."/>
            <person name="Enomoto A."/>
            <person name="Kondo K."/>
            <person name="Tanaka S."/>
            <person name="Hara Y."/>
            <person name="Koshikawa S."/>
            <person name="Sagara H."/>
            <person name="Miura T."/>
            <person name="Yokobori S."/>
            <person name="Miyagawa K."/>
            <person name="Suzuki Y."/>
            <person name="Kubo T."/>
            <person name="Oyama M."/>
            <person name="Kohara Y."/>
            <person name="Fujiyama A."/>
            <person name="Arakawa K."/>
            <person name="Katayama T."/>
            <person name="Toyoda A."/>
            <person name="Kunieda T."/>
        </authorList>
    </citation>
    <scope>NUCLEOTIDE SEQUENCE [LARGE SCALE GENOMIC DNA]</scope>
    <source>
        <strain evidence="1 2">YOKOZUNA-1</strain>
    </source>
</reference>
<dbReference type="EMBL" id="BDGG01000003">
    <property type="protein sequence ID" value="GAU95009.1"/>
    <property type="molecule type" value="Genomic_DNA"/>
</dbReference>
<dbReference type="Proteomes" id="UP000186922">
    <property type="component" value="Unassembled WGS sequence"/>
</dbReference>
<keyword evidence="2" id="KW-1185">Reference proteome</keyword>
<comment type="caution">
    <text evidence="1">The sequence shown here is derived from an EMBL/GenBank/DDBJ whole genome shotgun (WGS) entry which is preliminary data.</text>
</comment>
<name>A0A1D1UZH0_RAMVA</name>
<gene>
    <name evidence="1" type="primary">RvY_06698-1</name>
    <name evidence="1" type="synonym">RvY_06698.1</name>
    <name evidence="1" type="ORF">RvY_06698</name>
</gene>
<organism evidence="1 2">
    <name type="scientific">Ramazzottius varieornatus</name>
    <name type="common">Water bear</name>
    <name type="synonym">Tardigrade</name>
    <dbReference type="NCBI Taxonomy" id="947166"/>
    <lineage>
        <taxon>Eukaryota</taxon>
        <taxon>Metazoa</taxon>
        <taxon>Ecdysozoa</taxon>
        <taxon>Tardigrada</taxon>
        <taxon>Eutardigrada</taxon>
        <taxon>Parachela</taxon>
        <taxon>Hypsibioidea</taxon>
        <taxon>Ramazzottiidae</taxon>
        <taxon>Ramazzottius</taxon>
    </lineage>
</organism>
<proteinExistence type="predicted"/>
<evidence type="ECO:0000313" key="2">
    <source>
        <dbReference type="Proteomes" id="UP000186922"/>
    </source>
</evidence>
<dbReference type="AlphaFoldDB" id="A0A1D1UZH0"/>